<reference evidence="1 2" key="1">
    <citation type="submission" date="2023-03" db="EMBL/GenBank/DDBJ databases">
        <title>WGS of Gossypium arboreum.</title>
        <authorList>
            <person name="Yu D."/>
        </authorList>
    </citation>
    <scope>NUCLEOTIDE SEQUENCE [LARGE SCALE GENOMIC DNA]</scope>
    <source>
        <tissue evidence="1">Leaf</tissue>
    </source>
</reference>
<comment type="caution">
    <text evidence="1">The sequence shown here is derived from an EMBL/GenBank/DDBJ whole genome shotgun (WGS) entry which is preliminary data.</text>
</comment>
<proteinExistence type="predicted"/>
<name>A0ABR0QGL2_GOSAR</name>
<evidence type="ECO:0000313" key="1">
    <source>
        <dbReference type="EMBL" id="KAK5838072.1"/>
    </source>
</evidence>
<keyword evidence="2" id="KW-1185">Reference proteome</keyword>
<protein>
    <submittedName>
        <fullName evidence="1">Uncharacterized protein</fullName>
    </submittedName>
</protein>
<dbReference type="EMBL" id="JARKNE010000003">
    <property type="protein sequence ID" value="KAK5838072.1"/>
    <property type="molecule type" value="Genomic_DNA"/>
</dbReference>
<accession>A0ABR0QGL2</accession>
<sequence length="80" mass="9465">MELENDYYLLNFQDDDDYSKLMVKGLRMTNYNIDNGTRDKFARMVVVYVYLRLPLVSKIKIGNDVHKIIWLVALLCNNSM</sequence>
<gene>
    <name evidence="1" type="ORF">PVK06_006799</name>
</gene>
<evidence type="ECO:0000313" key="2">
    <source>
        <dbReference type="Proteomes" id="UP001358586"/>
    </source>
</evidence>
<dbReference type="Proteomes" id="UP001358586">
    <property type="component" value="Chromosome 3"/>
</dbReference>
<organism evidence="1 2">
    <name type="scientific">Gossypium arboreum</name>
    <name type="common">Tree cotton</name>
    <name type="synonym">Gossypium nanking</name>
    <dbReference type="NCBI Taxonomy" id="29729"/>
    <lineage>
        <taxon>Eukaryota</taxon>
        <taxon>Viridiplantae</taxon>
        <taxon>Streptophyta</taxon>
        <taxon>Embryophyta</taxon>
        <taxon>Tracheophyta</taxon>
        <taxon>Spermatophyta</taxon>
        <taxon>Magnoliopsida</taxon>
        <taxon>eudicotyledons</taxon>
        <taxon>Gunneridae</taxon>
        <taxon>Pentapetalae</taxon>
        <taxon>rosids</taxon>
        <taxon>malvids</taxon>
        <taxon>Malvales</taxon>
        <taxon>Malvaceae</taxon>
        <taxon>Malvoideae</taxon>
        <taxon>Gossypium</taxon>
    </lineage>
</organism>